<feature type="domain" description="Bacterial Ig" evidence="4">
    <location>
        <begin position="930"/>
        <end position="1010"/>
    </location>
</feature>
<feature type="domain" description="Bacterial Ig" evidence="3">
    <location>
        <begin position="664"/>
        <end position="746"/>
    </location>
</feature>
<comment type="caution">
    <text evidence="5">The sequence shown here is derived from an EMBL/GenBank/DDBJ whole genome shotgun (WGS) entry which is preliminary data.</text>
</comment>
<evidence type="ECO:0000259" key="3">
    <source>
        <dbReference type="Pfam" id="PF17936"/>
    </source>
</evidence>
<dbReference type="EMBL" id="AODL01000026">
    <property type="protein sequence ID" value="EUJ43231.1"/>
    <property type="molecule type" value="Genomic_DNA"/>
</dbReference>
<feature type="chain" id="PRO_5038410042" evidence="1">
    <location>
        <begin position="20"/>
        <end position="1186"/>
    </location>
</feature>
<evidence type="ECO:0000313" key="6">
    <source>
        <dbReference type="Proteomes" id="UP000019248"/>
    </source>
</evidence>
<dbReference type="Proteomes" id="UP000019248">
    <property type="component" value="Unassembled WGS sequence"/>
</dbReference>
<dbReference type="SUPFAM" id="SSF49899">
    <property type="entry name" value="Concanavalin A-like lectins/glucanases"/>
    <property type="match status" value="1"/>
</dbReference>
<dbReference type="InterPro" id="IPR041498">
    <property type="entry name" value="Big_6"/>
</dbReference>
<feature type="signal peptide" evidence="1">
    <location>
        <begin position="1"/>
        <end position="19"/>
    </location>
</feature>
<dbReference type="PATRIC" id="fig|1265816.5.peg.2737"/>
<proteinExistence type="predicted"/>
<dbReference type="AlphaFoldDB" id="W7D5X7"/>
<sequence>MKKKTMKILTGLLAFNVVASTPLTLLSTIPASASQMKLNSAVENTKKSRSVNVVNLIDVSNLGDKAIQGYESSTNAVTLTKDGVFSNGYIVTKQKVNLKNSFTLKTKFGIGGGASKADGISFFMQNASTPTFGGNGDSMRLFGLEKTLGIAFRHQTWYTPARNNISFYTKDSGFFKYQNSFPSGSNYDVTINWDSPSKTLSYNYAGKTDSYTVSDMNKVFGGTEAIIGFTGVTGQGSNTHVLYSPLLTVNSGSNPEIKATDQTINLGENFIPLQGVSANDVEDGDLTSQIKVVSSNVDTNKLGSYTVTYSVTDQNDNTTLKSIKVNVILPAPELSDVYDNSDYLIAKGYPNAELTVILPDGTRITKTVNAQGEAAFAVSGLKENEIIRAFQSLNGQASPESTTIVKGVIPDAPTISPVTTNDTIITVTGEANAKITLSLPDGTELIKTADANGKATFLTGTQKLGDVIRAIQTGVNGKSSDAASITVTAGSISAPTIASLTTDDNKVTGTGLAGATITILANNVTYTGVVATDGTYSITIPKQAADTIVTATQTKNGVTSESVSTKVIDNRSLAAPTINDYYINDGYVSGTAPVGAKKITIEVAGKVIRTVDVAANGTYKVYVNDNAAMRVVGTTFQAYAIDGNGKAGDKATSTVKAKAAVTIAPPTINDYMVNSGYVSGKATSPATQVTISVGGKTLRTGDVAADGTFRIYVNDNVNMKVVGTEFTAIAKDASGNVSSPTTAKVKGTMLAQPTIDPYYAGQTFVTGKTDKATNKIALYDKAGNLLRYGAVDAATGTYKVYVSDKVAMHIVGDTFSVKAMDTLGTATAPTTSTILTALLGKPSINAYHKGDDYVTGRTDLATYKIGLYDDQGTLLRTGLVNPDGTYKIYALDKAFMQVVGDNFTVRAINTANIPGLAATSQVLGERVPSEVTAVDYNLGDNNVTGTFTGAGAKVQLFVNGELVKNGALNTADGTYQVYAKDYIKATTDKVEVVLYDKNWQELDRTVVTVKAAAGETLKITPDTYAVGDPNVTGSLDGACKSIKLYVNGVFARTGQISEDGKSFIVYAQDKITSETDTVSIVGIDKDGKEVTASVTVKATSESPDALKIESTSYTLNTDNLTGSYTGIMNGVELWVNGVKVRTGGFDEATKTFSIYAKDKITSTSDIVQLKGYDKNWNIVTANVTIN</sequence>
<evidence type="ECO:0000259" key="4">
    <source>
        <dbReference type="Pfam" id="PF20622"/>
    </source>
</evidence>
<dbReference type="RefSeq" id="WP_036101535.1">
    <property type="nucleotide sequence ID" value="NZ_AODL01000026.1"/>
</dbReference>
<protein>
    <submittedName>
        <fullName evidence="5">Uncharacterized protein</fullName>
    </submittedName>
</protein>
<dbReference type="Pfam" id="PF17936">
    <property type="entry name" value="Big_6"/>
    <property type="match status" value="3"/>
</dbReference>
<feature type="domain" description="Bacterial Ig" evidence="3">
    <location>
        <begin position="494"/>
        <end position="569"/>
    </location>
</feature>
<gene>
    <name evidence="5" type="ORF">PRIP_13858</name>
</gene>
<dbReference type="Pfam" id="PF20622">
    <property type="entry name" value="Big_15"/>
    <property type="match status" value="3"/>
</dbReference>
<name>W7D5X7_9LIST</name>
<keyword evidence="1" id="KW-0732">Signal</keyword>
<reference evidence="5 6" key="1">
    <citation type="journal article" date="2014" name="Int. J. Syst. Evol. Microbiol.">
        <title>Listeria floridensis sp. nov., Listeria aquatica sp. nov., Listeria cornellensis sp. nov., Listeria riparia sp. nov. and Listeria grandensis sp. nov., from agricultural and natural environments.</title>
        <authorList>
            <person name="den Bakker H.C."/>
            <person name="Warchocki S."/>
            <person name="Wright E.M."/>
            <person name="Allred A.F."/>
            <person name="Ahlstrom C."/>
            <person name="Manuel C.S."/>
            <person name="Stasiewicz M.J."/>
            <person name="Burrell A."/>
            <person name="Roof S."/>
            <person name="Strawn L."/>
            <person name="Fortes E.D."/>
            <person name="Nightingale K.K."/>
            <person name="Kephart D."/>
            <person name="Wiedmann M."/>
        </authorList>
    </citation>
    <scope>NUCLEOTIDE SEQUENCE [LARGE SCALE GENOMIC DNA]</scope>
    <source>
        <strain evidence="5 6">FSL S10-1204</strain>
    </source>
</reference>
<dbReference type="InterPro" id="IPR013783">
    <property type="entry name" value="Ig-like_fold"/>
</dbReference>
<evidence type="ECO:0000256" key="1">
    <source>
        <dbReference type="SAM" id="SignalP"/>
    </source>
</evidence>
<dbReference type="OrthoDB" id="2360549at2"/>
<evidence type="ECO:0000259" key="2">
    <source>
        <dbReference type="Pfam" id="PF16403"/>
    </source>
</evidence>
<feature type="domain" description="Bacterial Ig" evidence="4">
    <location>
        <begin position="1018"/>
        <end position="1097"/>
    </location>
</feature>
<feature type="domain" description="Bacterial Ig" evidence="3">
    <location>
        <begin position="410"/>
        <end position="488"/>
    </location>
</feature>
<feature type="domain" description="Bacterial Ig" evidence="4">
    <location>
        <begin position="1107"/>
        <end position="1185"/>
    </location>
</feature>
<dbReference type="Pfam" id="PF16403">
    <property type="entry name" value="Bact_surface_Ig-like"/>
    <property type="match status" value="1"/>
</dbReference>
<dbReference type="Gene3D" id="2.60.120.200">
    <property type="match status" value="1"/>
</dbReference>
<accession>W7D5X7</accession>
<evidence type="ECO:0000313" key="5">
    <source>
        <dbReference type="EMBL" id="EUJ43231.1"/>
    </source>
</evidence>
<dbReference type="InterPro" id="IPR046746">
    <property type="entry name" value="Big_15"/>
</dbReference>
<feature type="domain" description="Pesticidal crystal protein Cry22Aa Ig-like" evidence="2">
    <location>
        <begin position="260"/>
        <end position="327"/>
    </location>
</feature>
<keyword evidence="6" id="KW-1185">Reference proteome</keyword>
<dbReference type="Gene3D" id="2.60.40.10">
    <property type="entry name" value="Immunoglobulins"/>
    <property type="match status" value="4"/>
</dbReference>
<dbReference type="InterPro" id="IPR013320">
    <property type="entry name" value="ConA-like_dom_sf"/>
</dbReference>
<dbReference type="InterPro" id="IPR032179">
    <property type="entry name" value="Cry22Aa_Ig-like"/>
</dbReference>
<organism evidence="5 6">
    <name type="scientific">Listeria riparia FSL S10-1204</name>
    <dbReference type="NCBI Taxonomy" id="1265816"/>
    <lineage>
        <taxon>Bacteria</taxon>
        <taxon>Bacillati</taxon>
        <taxon>Bacillota</taxon>
        <taxon>Bacilli</taxon>
        <taxon>Bacillales</taxon>
        <taxon>Listeriaceae</taxon>
        <taxon>Listeria</taxon>
    </lineage>
</organism>